<reference evidence="2 3" key="1">
    <citation type="submission" date="2015-10" db="EMBL/GenBank/DDBJ databases">
        <authorList>
            <person name="Gilbert D.G."/>
        </authorList>
    </citation>
    <scope>NUCLEOTIDE SEQUENCE [LARGE SCALE GENOMIC DNA]</scope>
    <source>
        <strain evidence="2">COMA1</strain>
    </source>
</reference>
<dbReference type="NCBIfam" id="TIGR03370">
    <property type="entry name" value="VPLPA-CTERM"/>
    <property type="match status" value="1"/>
</dbReference>
<keyword evidence="3" id="KW-1185">Reference proteome</keyword>
<evidence type="ECO:0000313" key="3">
    <source>
        <dbReference type="Proteomes" id="UP000199032"/>
    </source>
</evidence>
<gene>
    <name evidence="2" type="ORF">COMA1_11649</name>
</gene>
<organism evidence="2 3">
    <name type="scientific">Candidatus Nitrospira nitrosa</name>
    <dbReference type="NCBI Taxonomy" id="1742972"/>
    <lineage>
        <taxon>Bacteria</taxon>
        <taxon>Pseudomonadati</taxon>
        <taxon>Nitrospirota</taxon>
        <taxon>Nitrospiria</taxon>
        <taxon>Nitrospirales</taxon>
        <taxon>Nitrospiraceae</taxon>
        <taxon>Nitrospira</taxon>
    </lineage>
</organism>
<dbReference type="InterPro" id="IPR022472">
    <property type="entry name" value="VPLPA-CTERM"/>
</dbReference>
<dbReference type="RefSeq" id="WP_141654256.1">
    <property type="nucleotide sequence ID" value="NZ_CZQA01000001.1"/>
</dbReference>
<dbReference type="AlphaFoldDB" id="A0A0S4LEK4"/>
<sequence length="185" mass="18581">MKHTYNLKTAMSGLFVAGVLSMAVTAQAVTLDAGVFAVGNGDAANPVVINVPDPGLSGGSGIFLDTINFDLGSFTHFNMTSVANSITAFGSTIFENNGDSELPVVPGGYQGAADTFNALALADLGLSRDYHLHPAGLAPAGAGYTLTLWGSNGGPAVPLPAAAWLFGSGVIGLAGLARRKMAAAV</sequence>
<proteinExistence type="predicted"/>
<name>A0A0S4LEK4_9BACT</name>
<evidence type="ECO:0008006" key="4">
    <source>
        <dbReference type="Google" id="ProtNLM"/>
    </source>
</evidence>
<dbReference type="OrthoDB" id="5574020at2"/>
<keyword evidence="1" id="KW-0732">Signal</keyword>
<dbReference type="EMBL" id="CZQA01000001">
    <property type="protein sequence ID" value="CUS34340.1"/>
    <property type="molecule type" value="Genomic_DNA"/>
</dbReference>
<feature type="chain" id="PRO_5006623979" description="VPLPA-CTERM protein sorting domain-containing protein" evidence="1">
    <location>
        <begin position="29"/>
        <end position="185"/>
    </location>
</feature>
<dbReference type="STRING" id="1742972.COMA1_11649"/>
<evidence type="ECO:0000313" key="2">
    <source>
        <dbReference type="EMBL" id="CUS34340.1"/>
    </source>
</evidence>
<dbReference type="Proteomes" id="UP000199032">
    <property type="component" value="Unassembled WGS sequence"/>
</dbReference>
<feature type="signal peptide" evidence="1">
    <location>
        <begin position="1"/>
        <end position="28"/>
    </location>
</feature>
<protein>
    <recommendedName>
        <fullName evidence="4">VPLPA-CTERM protein sorting domain-containing protein</fullName>
    </recommendedName>
</protein>
<evidence type="ECO:0000256" key="1">
    <source>
        <dbReference type="SAM" id="SignalP"/>
    </source>
</evidence>
<accession>A0A0S4LEK4</accession>